<feature type="transmembrane region" description="Helical" evidence="4">
    <location>
        <begin position="292"/>
        <end position="312"/>
    </location>
</feature>
<comment type="similarity">
    <text evidence="1">Belongs to the glycosyltransferase 32 family.</text>
</comment>
<protein>
    <recommendedName>
        <fullName evidence="7">Glycosyltransferase family 32 protein</fullName>
    </recommendedName>
</protein>
<gene>
    <name evidence="5" type="ORF">D0864_09961</name>
</gene>
<comment type="caution">
    <text evidence="5">The sequence shown here is derived from an EMBL/GenBank/DDBJ whole genome shotgun (WGS) entry which is preliminary data.</text>
</comment>
<feature type="region of interest" description="Disordered" evidence="3">
    <location>
        <begin position="320"/>
        <end position="351"/>
    </location>
</feature>
<evidence type="ECO:0008006" key="7">
    <source>
        <dbReference type="Google" id="ProtNLM"/>
    </source>
</evidence>
<name>A0A3M7EE08_HORWE</name>
<dbReference type="GO" id="GO:0000030">
    <property type="term" value="F:mannosyltransferase activity"/>
    <property type="evidence" value="ECO:0007669"/>
    <property type="project" value="TreeGrafter"/>
</dbReference>
<dbReference type="VEuPathDB" id="FungiDB:BTJ68_04001"/>
<dbReference type="InterPro" id="IPR029044">
    <property type="entry name" value="Nucleotide-diphossugar_trans"/>
</dbReference>
<dbReference type="Gene3D" id="3.90.550.20">
    <property type="match status" value="1"/>
</dbReference>
<sequence>MKTRTLAGLIFLGLTGLLFLARHHLRDLSDVATTYATYQKFIQSHPEILYRYDPLPPKDATPLEGSEDVPRIIHQIYLQEGRNSSLDRYSGALASCQDLHGDWSHMLWTDDTGTAFIPPHYEHYAQSIQRANILRYALLDHFGGVYLDLDVSCLQPLDELRRLPFLTPGAYPAGVNNAFILARPHHPFLVHLLEEVPRRDMKWPMPYVENMLSTGCMYFTNRWMSYVRWLKDGSKSATSDEQVYVLADTDGNIDRHMLRGKVTTPLFAHGGASSWHGWDAAAIVLIGKHYCIFLVLVGLGMGMSITIVWKLVRRNNNAERQSPFARSRGSGSHGSIEKLDDEEKLLFGKDG</sequence>
<evidence type="ECO:0000256" key="4">
    <source>
        <dbReference type="SAM" id="Phobius"/>
    </source>
</evidence>
<keyword evidence="4" id="KW-1133">Transmembrane helix</keyword>
<dbReference type="Proteomes" id="UP000269539">
    <property type="component" value="Unassembled WGS sequence"/>
</dbReference>
<dbReference type="Pfam" id="PF04488">
    <property type="entry name" value="Gly_transf_sug"/>
    <property type="match status" value="1"/>
</dbReference>
<evidence type="ECO:0000256" key="1">
    <source>
        <dbReference type="ARBA" id="ARBA00009003"/>
    </source>
</evidence>
<dbReference type="GO" id="GO:0016020">
    <property type="term" value="C:membrane"/>
    <property type="evidence" value="ECO:0007669"/>
    <property type="project" value="GOC"/>
</dbReference>
<keyword evidence="2" id="KW-0808">Transferase</keyword>
<accession>A0A3M7EE08</accession>
<dbReference type="GO" id="GO:0051999">
    <property type="term" value="P:mannosyl-inositol phosphorylceramide biosynthetic process"/>
    <property type="evidence" value="ECO:0007669"/>
    <property type="project" value="TreeGrafter"/>
</dbReference>
<keyword evidence="4" id="KW-0472">Membrane</keyword>
<evidence type="ECO:0000313" key="6">
    <source>
        <dbReference type="Proteomes" id="UP000269539"/>
    </source>
</evidence>
<proteinExistence type="inferred from homology"/>
<dbReference type="EMBL" id="QWIO01001295">
    <property type="protein sequence ID" value="RMY74733.1"/>
    <property type="molecule type" value="Genomic_DNA"/>
</dbReference>
<dbReference type="AlphaFoldDB" id="A0A3M7EE08"/>
<evidence type="ECO:0000313" key="5">
    <source>
        <dbReference type="EMBL" id="RMY74733.1"/>
    </source>
</evidence>
<evidence type="ECO:0000256" key="2">
    <source>
        <dbReference type="ARBA" id="ARBA00022679"/>
    </source>
</evidence>
<dbReference type="SUPFAM" id="SSF53448">
    <property type="entry name" value="Nucleotide-diphospho-sugar transferases"/>
    <property type="match status" value="1"/>
</dbReference>
<reference evidence="5 6" key="1">
    <citation type="journal article" date="2018" name="BMC Genomics">
        <title>Genomic evidence for intraspecific hybridization in a clonal and extremely halotolerant yeast.</title>
        <authorList>
            <person name="Gostincar C."/>
            <person name="Stajich J.E."/>
            <person name="Zupancic J."/>
            <person name="Zalar P."/>
            <person name="Gunde-Cimerman N."/>
        </authorList>
    </citation>
    <scope>NUCLEOTIDE SEQUENCE [LARGE SCALE GENOMIC DNA]</scope>
    <source>
        <strain evidence="5 6">EXF-10513</strain>
    </source>
</reference>
<keyword evidence="4" id="KW-0812">Transmembrane</keyword>
<evidence type="ECO:0000256" key="3">
    <source>
        <dbReference type="SAM" id="MobiDB-lite"/>
    </source>
</evidence>
<dbReference type="InterPro" id="IPR051706">
    <property type="entry name" value="Glycosyltransferase_domain"/>
</dbReference>
<organism evidence="5 6">
    <name type="scientific">Hortaea werneckii</name>
    <name type="common">Black yeast</name>
    <name type="synonym">Cladosporium werneckii</name>
    <dbReference type="NCBI Taxonomy" id="91943"/>
    <lineage>
        <taxon>Eukaryota</taxon>
        <taxon>Fungi</taxon>
        <taxon>Dikarya</taxon>
        <taxon>Ascomycota</taxon>
        <taxon>Pezizomycotina</taxon>
        <taxon>Dothideomycetes</taxon>
        <taxon>Dothideomycetidae</taxon>
        <taxon>Mycosphaerellales</taxon>
        <taxon>Teratosphaeriaceae</taxon>
        <taxon>Hortaea</taxon>
    </lineage>
</organism>
<dbReference type="PANTHER" id="PTHR32385:SF15">
    <property type="entry name" value="INOSITOL PHOSPHOCERAMIDE MANNOSYLTRANSFERASE 1"/>
    <property type="match status" value="1"/>
</dbReference>
<dbReference type="InterPro" id="IPR007577">
    <property type="entry name" value="GlycoTrfase_DXD_sugar-bd_CS"/>
</dbReference>
<dbReference type="PANTHER" id="PTHR32385">
    <property type="entry name" value="MANNOSYL PHOSPHORYLINOSITOL CERAMIDE SYNTHASE"/>
    <property type="match status" value="1"/>
</dbReference>